<gene>
    <name evidence="2" type="ORF">Vafri_4545</name>
</gene>
<evidence type="ECO:0000313" key="2">
    <source>
        <dbReference type="EMBL" id="GIL47920.1"/>
    </source>
</evidence>
<feature type="compositionally biased region" description="Low complexity" evidence="1">
    <location>
        <begin position="86"/>
        <end position="103"/>
    </location>
</feature>
<proteinExistence type="predicted"/>
<protein>
    <submittedName>
        <fullName evidence="2">Uncharacterized protein</fullName>
    </submittedName>
</protein>
<feature type="region of interest" description="Disordered" evidence="1">
    <location>
        <begin position="82"/>
        <end position="141"/>
    </location>
</feature>
<comment type="caution">
    <text evidence="2">The sequence shown here is derived from an EMBL/GenBank/DDBJ whole genome shotgun (WGS) entry which is preliminary data.</text>
</comment>
<organism evidence="2 3">
    <name type="scientific">Volvox africanus</name>
    <dbReference type="NCBI Taxonomy" id="51714"/>
    <lineage>
        <taxon>Eukaryota</taxon>
        <taxon>Viridiplantae</taxon>
        <taxon>Chlorophyta</taxon>
        <taxon>core chlorophytes</taxon>
        <taxon>Chlorophyceae</taxon>
        <taxon>CS clade</taxon>
        <taxon>Chlamydomonadales</taxon>
        <taxon>Volvocaceae</taxon>
        <taxon>Volvox</taxon>
    </lineage>
</organism>
<sequence>MADKVAPLWERWLAEVPGLTPAEREVAKKRLIEEFPDEARRLGALALEGPAQRRVYKLIGKRLTIVDEFRLLLGIPPPSLWGWPWGQPQDQPQDQPQGQPQDQPQDKPQDKPQDQPQEPLMTEIPFYSMPPAEIRPSNSGAHLRRRNVCSGVAQAL</sequence>
<dbReference type="Proteomes" id="UP000747399">
    <property type="component" value="Unassembled WGS sequence"/>
</dbReference>
<dbReference type="AlphaFoldDB" id="A0A8J4AUI9"/>
<name>A0A8J4AUI9_9CHLO</name>
<keyword evidence="3" id="KW-1185">Reference proteome</keyword>
<reference evidence="2" key="1">
    <citation type="journal article" date="2021" name="Proc. Natl. Acad. Sci. U.S.A.">
        <title>Three genomes in the algal genus Volvox reveal the fate of a haploid sex-determining region after a transition to homothallism.</title>
        <authorList>
            <person name="Yamamoto K."/>
            <person name="Hamaji T."/>
            <person name="Kawai-Toyooka H."/>
            <person name="Matsuzaki R."/>
            <person name="Takahashi F."/>
            <person name="Nishimura Y."/>
            <person name="Kawachi M."/>
            <person name="Noguchi H."/>
            <person name="Minakuchi Y."/>
            <person name="Umen J.G."/>
            <person name="Toyoda A."/>
            <person name="Nozaki H."/>
        </authorList>
    </citation>
    <scope>NUCLEOTIDE SEQUENCE</scope>
    <source>
        <strain evidence="2">NIES-3780</strain>
    </source>
</reference>
<accession>A0A8J4AUI9</accession>
<evidence type="ECO:0000256" key="1">
    <source>
        <dbReference type="SAM" id="MobiDB-lite"/>
    </source>
</evidence>
<dbReference type="EMBL" id="BNCO01000005">
    <property type="protein sequence ID" value="GIL47920.1"/>
    <property type="molecule type" value="Genomic_DNA"/>
</dbReference>
<evidence type="ECO:0000313" key="3">
    <source>
        <dbReference type="Proteomes" id="UP000747399"/>
    </source>
</evidence>
<feature type="compositionally biased region" description="Basic and acidic residues" evidence="1">
    <location>
        <begin position="104"/>
        <end position="113"/>
    </location>
</feature>